<dbReference type="PROSITE" id="PS50943">
    <property type="entry name" value="HTH_CROC1"/>
    <property type="match status" value="1"/>
</dbReference>
<dbReference type="InterPro" id="IPR010982">
    <property type="entry name" value="Lambda_DNA-bd_dom_sf"/>
</dbReference>
<dbReference type="KEGG" id="amij:EQM06_09755"/>
<dbReference type="AlphaFoldDB" id="A0A410PX63"/>
<dbReference type="OrthoDB" id="1653613at2"/>
<accession>A0A410PX63</accession>
<dbReference type="Gene3D" id="1.10.260.40">
    <property type="entry name" value="lambda repressor-like DNA-binding domains"/>
    <property type="match status" value="1"/>
</dbReference>
<dbReference type="Proteomes" id="UP000287601">
    <property type="component" value="Chromosome"/>
</dbReference>
<evidence type="ECO:0000313" key="2">
    <source>
        <dbReference type="EMBL" id="QAT43476.1"/>
    </source>
</evidence>
<organism evidence="2 3">
    <name type="scientific">Aminipila luticellarii</name>
    <dbReference type="NCBI Taxonomy" id="2507160"/>
    <lineage>
        <taxon>Bacteria</taxon>
        <taxon>Bacillati</taxon>
        <taxon>Bacillota</taxon>
        <taxon>Clostridia</taxon>
        <taxon>Peptostreptococcales</taxon>
        <taxon>Anaerovoracaceae</taxon>
        <taxon>Aminipila</taxon>
    </lineage>
</organism>
<dbReference type="GO" id="GO:0003677">
    <property type="term" value="F:DNA binding"/>
    <property type="evidence" value="ECO:0007669"/>
    <property type="project" value="InterPro"/>
</dbReference>
<dbReference type="RefSeq" id="WP_128746256.1">
    <property type="nucleotide sequence ID" value="NZ_CP035281.1"/>
</dbReference>
<feature type="domain" description="HTH cro/C1-type" evidence="1">
    <location>
        <begin position="32"/>
        <end position="68"/>
    </location>
</feature>
<reference evidence="2 3" key="1">
    <citation type="submission" date="2019-01" db="EMBL/GenBank/DDBJ databases">
        <title>Draft genomes of a novel of Aminipila strains.</title>
        <authorList>
            <person name="Ma S."/>
        </authorList>
    </citation>
    <scope>NUCLEOTIDE SEQUENCE [LARGE SCALE GENOMIC DNA]</scope>
    <source>
        <strain evidence="3">JN-39</strain>
    </source>
</reference>
<dbReference type="Pfam" id="PF13443">
    <property type="entry name" value="HTH_26"/>
    <property type="match status" value="1"/>
</dbReference>
<name>A0A410PX63_9FIRM</name>
<evidence type="ECO:0000313" key="3">
    <source>
        <dbReference type="Proteomes" id="UP000287601"/>
    </source>
</evidence>
<sequence length="130" mass="15170">MSDLGNKEIFAKNLNYYMDLNGKARNDICNDLGFPYSTFTDWTNGNVYPRIDKIEMLANYFGVEKSDLIEDKSKLLDKEDELTQYLDELHKRPEMKMLFKVAKGATKEDVEKAVKIIEMFRNHSSDEDDI</sequence>
<evidence type="ECO:0000259" key="1">
    <source>
        <dbReference type="PROSITE" id="PS50943"/>
    </source>
</evidence>
<proteinExistence type="predicted"/>
<gene>
    <name evidence="2" type="ORF">EQM06_09755</name>
</gene>
<dbReference type="InterPro" id="IPR001387">
    <property type="entry name" value="Cro/C1-type_HTH"/>
</dbReference>
<protein>
    <submittedName>
        <fullName evidence="2">XRE family transcriptional regulator</fullName>
    </submittedName>
</protein>
<dbReference type="EMBL" id="CP035281">
    <property type="protein sequence ID" value="QAT43476.1"/>
    <property type="molecule type" value="Genomic_DNA"/>
</dbReference>
<dbReference type="SUPFAM" id="SSF47413">
    <property type="entry name" value="lambda repressor-like DNA-binding domains"/>
    <property type="match status" value="1"/>
</dbReference>
<keyword evidence="3" id="KW-1185">Reference proteome</keyword>